<accession>A0A5B0E0N8</accession>
<evidence type="ECO:0000256" key="1">
    <source>
        <dbReference type="ARBA" id="ARBA00004377"/>
    </source>
</evidence>
<keyword evidence="6 9" id="KW-0812">Transmembrane</keyword>
<evidence type="ECO:0000256" key="8">
    <source>
        <dbReference type="ARBA" id="ARBA00023136"/>
    </source>
</evidence>
<feature type="domain" description="AprE-like beta-barrel" evidence="12">
    <location>
        <begin position="364"/>
        <end position="445"/>
    </location>
</feature>
<reference evidence="13 14" key="1">
    <citation type="submission" date="2019-08" db="EMBL/GenBank/DDBJ databases">
        <title>Aureimonas fodiniaquatilis sp. nov., isolated from a coal mine wastewater.</title>
        <authorList>
            <person name="Kim W."/>
        </authorList>
    </citation>
    <scope>NUCLEOTIDE SEQUENCE [LARGE SCALE GENOMIC DNA]</scope>
    <source>
        <strain evidence="13 14">CAU 1482</strain>
    </source>
</reference>
<name>A0A5B0E0N8_9HYPH</name>
<gene>
    <name evidence="13" type="ORF">FPY71_03770</name>
</gene>
<proteinExistence type="inferred from homology"/>
<comment type="similarity">
    <text evidence="2 9">Belongs to the membrane fusion protein (MFP) (TC 8.A.1) family.</text>
</comment>
<dbReference type="InterPro" id="IPR058982">
    <property type="entry name" value="Beta-barrel_AprE"/>
</dbReference>
<keyword evidence="7 9" id="KW-1133">Transmembrane helix</keyword>
<dbReference type="Gene3D" id="1.10.287.470">
    <property type="entry name" value="Helix hairpin bin"/>
    <property type="match status" value="1"/>
</dbReference>
<evidence type="ECO:0000256" key="7">
    <source>
        <dbReference type="ARBA" id="ARBA00022989"/>
    </source>
</evidence>
<dbReference type="NCBIfam" id="TIGR01843">
    <property type="entry name" value="type_I_hlyD"/>
    <property type="match status" value="1"/>
</dbReference>
<dbReference type="Proteomes" id="UP000324738">
    <property type="component" value="Unassembled WGS sequence"/>
</dbReference>
<dbReference type="GO" id="GO:0009306">
    <property type="term" value="P:protein secretion"/>
    <property type="evidence" value="ECO:0007669"/>
    <property type="project" value="InterPro"/>
</dbReference>
<keyword evidence="10" id="KW-0175">Coiled coil</keyword>
<evidence type="ECO:0000256" key="2">
    <source>
        <dbReference type="ARBA" id="ARBA00009477"/>
    </source>
</evidence>
<dbReference type="Gene3D" id="2.40.30.170">
    <property type="match status" value="1"/>
</dbReference>
<dbReference type="AlphaFoldDB" id="A0A5B0E0N8"/>
<dbReference type="Pfam" id="PF26002">
    <property type="entry name" value="Beta-barrel_AprE"/>
    <property type="match status" value="1"/>
</dbReference>
<dbReference type="PROSITE" id="PS00543">
    <property type="entry name" value="HLYD_FAMILY"/>
    <property type="match status" value="1"/>
</dbReference>
<dbReference type="OrthoDB" id="9810980at2"/>
<dbReference type="InterPro" id="IPR050739">
    <property type="entry name" value="MFP"/>
</dbReference>
<dbReference type="PRINTS" id="PR01490">
    <property type="entry name" value="RTXTOXIND"/>
</dbReference>
<comment type="subcellular location">
    <subcellularLocation>
        <location evidence="1 9">Cell inner membrane</location>
        <topology evidence="1 9">Single-pass membrane protein</topology>
    </subcellularLocation>
</comment>
<dbReference type="InterPro" id="IPR010129">
    <property type="entry name" value="T1SS_HlyD"/>
</dbReference>
<dbReference type="InterPro" id="IPR006144">
    <property type="entry name" value="Secretion_HlyD_CS"/>
</dbReference>
<evidence type="ECO:0000256" key="5">
    <source>
        <dbReference type="ARBA" id="ARBA00022519"/>
    </source>
</evidence>
<dbReference type="Gene3D" id="2.40.50.100">
    <property type="match status" value="1"/>
</dbReference>
<sequence length="469" mass="52380">MGILHDLAPLWRRYKDIFSEAWKERRSLDAPKRSTDELNFLPSALSLRDTPVNPAPRILAWGIIIMFSLALIWSFVGRMDVIASGRGKVVPGSGSKIVQAAEVSVVKSIYVKDGQKVAKGDKLIQLDDKMVAADVERFEAQIAAKRIDHAIATSVLKAMEDHSQPESLRSKLADLPQEDISQADIRLLGRYQAMETAIEEKNAELRQLDTQLAASKASLDGLEQVIPITRELSASLESLTKKDFVSRSQFLGKEQERLVQERSLIDQKFEVEKTSSSRDTSQRQKDNLISRWRQEMLDLQSTSAQDVQVLGKELVKARRRQELMMLVAPVDGTVQELAIKTEGGVVTEAQPLMTIVPTKDPIEIEAMLPNKDVGFVRPGLQVEVKVDAFEFTKYGLVLGTISTLSTDSIEMENVGPVFAMRILVDEVPEEITIAPGMSITAEVKIGSRKIIEYFLSPLNVYLHDSLRER</sequence>
<evidence type="ECO:0000256" key="9">
    <source>
        <dbReference type="RuleBase" id="RU365093"/>
    </source>
</evidence>
<organism evidence="13 14">
    <name type="scientific">Aureimonas fodinaquatilis</name>
    <dbReference type="NCBI Taxonomy" id="2565783"/>
    <lineage>
        <taxon>Bacteria</taxon>
        <taxon>Pseudomonadati</taxon>
        <taxon>Pseudomonadota</taxon>
        <taxon>Alphaproteobacteria</taxon>
        <taxon>Hyphomicrobiales</taxon>
        <taxon>Aurantimonadaceae</taxon>
        <taxon>Aureimonas</taxon>
    </lineage>
</organism>
<feature type="coiled-coil region" evidence="10">
    <location>
        <begin position="191"/>
        <end position="225"/>
    </location>
</feature>
<protein>
    <recommendedName>
        <fullName evidence="9">Membrane fusion protein (MFP) family protein</fullName>
    </recommendedName>
</protein>
<dbReference type="PANTHER" id="PTHR30386">
    <property type="entry name" value="MEMBRANE FUSION SUBUNIT OF EMRAB-TOLC MULTIDRUG EFFLUX PUMP"/>
    <property type="match status" value="1"/>
</dbReference>
<feature type="domain" description="CyaD-like alpha-helical hairpin" evidence="11">
    <location>
        <begin position="127"/>
        <end position="324"/>
    </location>
</feature>
<dbReference type="Pfam" id="PF25988">
    <property type="entry name" value="HH_CyaD"/>
    <property type="match status" value="1"/>
</dbReference>
<evidence type="ECO:0000313" key="14">
    <source>
        <dbReference type="Proteomes" id="UP000324738"/>
    </source>
</evidence>
<evidence type="ECO:0000256" key="10">
    <source>
        <dbReference type="SAM" id="Coils"/>
    </source>
</evidence>
<comment type="caution">
    <text evidence="13">The sequence shown here is derived from an EMBL/GenBank/DDBJ whole genome shotgun (WGS) entry which is preliminary data.</text>
</comment>
<dbReference type="InterPro" id="IPR059040">
    <property type="entry name" value="HH_CyaD-like"/>
</dbReference>
<evidence type="ECO:0000256" key="6">
    <source>
        <dbReference type="ARBA" id="ARBA00022692"/>
    </source>
</evidence>
<keyword evidence="4 9" id="KW-1003">Cell membrane</keyword>
<evidence type="ECO:0000256" key="4">
    <source>
        <dbReference type="ARBA" id="ARBA00022475"/>
    </source>
</evidence>
<evidence type="ECO:0000259" key="11">
    <source>
        <dbReference type="Pfam" id="PF25988"/>
    </source>
</evidence>
<dbReference type="PANTHER" id="PTHR30386:SF27">
    <property type="entry name" value="MEMBRANE FUSION PROTEIN (MFP) FAMILY PROTEIN"/>
    <property type="match status" value="1"/>
</dbReference>
<keyword evidence="14" id="KW-1185">Reference proteome</keyword>
<keyword evidence="8 9" id="KW-0472">Membrane</keyword>
<keyword evidence="3 9" id="KW-0813">Transport</keyword>
<evidence type="ECO:0000256" key="3">
    <source>
        <dbReference type="ARBA" id="ARBA00022448"/>
    </source>
</evidence>
<evidence type="ECO:0000313" key="13">
    <source>
        <dbReference type="EMBL" id="KAA0972236.1"/>
    </source>
</evidence>
<dbReference type="EMBL" id="VTWH01000001">
    <property type="protein sequence ID" value="KAA0972236.1"/>
    <property type="molecule type" value="Genomic_DNA"/>
</dbReference>
<evidence type="ECO:0000259" key="12">
    <source>
        <dbReference type="Pfam" id="PF26002"/>
    </source>
</evidence>
<dbReference type="RefSeq" id="WP_149297760.1">
    <property type="nucleotide sequence ID" value="NZ_VTWH01000001.1"/>
</dbReference>
<dbReference type="GO" id="GO:0005886">
    <property type="term" value="C:plasma membrane"/>
    <property type="evidence" value="ECO:0007669"/>
    <property type="project" value="UniProtKB-SubCell"/>
</dbReference>
<feature type="transmembrane region" description="Helical" evidence="9">
    <location>
        <begin position="58"/>
        <end position="76"/>
    </location>
</feature>
<dbReference type="SUPFAM" id="SSF111369">
    <property type="entry name" value="HlyD-like secretion proteins"/>
    <property type="match status" value="1"/>
</dbReference>
<keyword evidence="5 9" id="KW-0997">Cell inner membrane</keyword>